<evidence type="ECO:0000313" key="2">
    <source>
        <dbReference type="EMBL" id="KKN44119.1"/>
    </source>
</evidence>
<dbReference type="InterPro" id="IPR038727">
    <property type="entry name" value="NadR/Ttd14_AAA_dom"/>
</dbReference>
<dbReference type="InterPro" id="IPR027417">
    <property type="entry name" value="P-loop_NTPase"/>
</dbReference>
<comment type="caution">
    <text evidence="2">The sequence shown here is derived from an EMBL/GenBank/DDBJ whole genome shotgun (WGS) entry which is preliminary data.</text>
</comment>
<proteinExistence type="predicted"/>
<dbReference type="SUPFAM" id="SSF52540">
    <property type="entry name" value="P-loop containing nucleoside triphosphate hydrolases"/>
    <property type="match status" value="1"/>
</dbReference>
<dbReference type="EMBL" id="LAZR01001469">
    <property type="protein sequence ID" value="KKN44119.1"/>
    <property type="molecule type" value="Genomic_DNA"/>
</dbReference>
<protein>
    <recommendedName>
        <fullName evidence="1">NadR/Ttd14 AAA domain-containing protein</fullName>
    </recommendedName>
</protein>
<dbReference type="Gene3D" id="3.40.50.300">
    <property type="entry name" value="P-loop containing nucleotide triphosphate hydrolases"/>
    <property type="match status" value="1"/>
</dbReference>
<evidence type="ECO:0000259" key="1">
    <source>
        <dbReference type="Pfam" id="PF13521"/>
    </source>
</evidence>
<dbReference type="Pfam" id="PF13521">
    <property type="entry name" value="AAA_28"/>
    <property type="match status" value="1"/>
</dbReference>
<gene>
    <name evidence="2" type="ORF">LCGC14_0696460</name>
</gene>
<dbReference type="AlphaFoldDB" id="A0A0F9QNV7"/>
<reference evidence="2" key="1">
    <citation type="journal article" date="2015" name="Nature">
        <title>Complex archaea that bridge the gap between prokaryotes and eukaryotes.</title>
        <authorList>
            <person name="Spang A."/>
            <person name="Saw J.H."/>
            <person name="Jorgensen S.L."/>
            <person name="Zaremba-Niedzwiedzka K."/>
            <person name="Martijn J."/>
            <person name="Lind A.E."/>
            <person name="van Eijk R."/>
            <person name="Schleper C."/>
            <person name="Guy L."/>
            <person name="Ettema T.J."/>
        </authorList>
    </citation>
    <scope>NUCLEOTIDE SEQUENCE</scope>
</reference>
<feature type="domain" description="NadR/Ttd14 AAA" evidence="1">
    <location>
        <begin position="3"/>
        <end position="155"/>
    </location>
</feature>
<organism evidence="2">
    <name type="scientific">marine sediment metagenome</name>
    <dbReference type="NCBI Taxonomy" id="412755"/>
    <lineage>
        <taxon>unclassified sequences</taxon>
        <taxon>metagenomes</taxon>
        <taxon>ecological metagenomes</taxon>
    </lineage>
</organism>
<name>A0A0F9QNV7_9ZZZZ</name>
<accession>A0A0F9QNV7</accession>
<sequence length="189" mass="21840">MLIAISGSQGSGKSTVLNELENRGYPIVKRKTSRSVLKDWNVSLEEVNNDPSLSCNFQAELTNRKYKDEFNALHSDDVEFTERTHADLFTYTLVNLGKFNEHSDWLNEYYSTCMMYQAEYSLVFYLAGGQFQIEYDGVRGSNQHYGRMIDLTMFEFTKQMTHPSKMNVIDVLNINDRTNIILTQTKTVI</sequence>